<dbReference type="OrthoDB" id="3791801at2759"/>
<evidence type="ECO:0000313" key="2">
    <source>
        <dbReference type="Proteomes" id="UP000799764"/>
    </source>
</evidence>
<name>A0A9P4UC87_9PLEO</name>
<protein>
    <submittedName>
        <fullName evidence="1">Uncharacterized protein</fullName>
    </submittedName>
</protein>
<comment type="caution">
    <text evidence="1">The sequence shown here is derived from an EMBL/GenBank/DDBJ whole genome shotgun (WGS) entry which is preliminary data.</text>
</comment>
<sequence>MLPEQIKLWKLPSLAAISSLFVHVRTHEQAKASHEAFRYLLTNTPRLDDLSVCRDFTENFPLTDWHASLASVLPLRLDVSSPLVLKHLELGDLRLGESSRALLHEIDISRLEGLHIHDCVEVTPFLSALSSLFSRAKPSLRRLNVSSNERLPILGALDAFLQTWRGLRTIVICMPLQNLVPKEGIMHHTDTLRLLLLGDVADRYQEPYNLNVMDILKKCSRLQEVAINLGPYDLGHWLDTAPSYHLEKKDDNVLPFSREAVMESLETQRSQDATDVEPSSG</sequence>
<gene>
    <name evidence="1" type="ORF">P171DRAFT_45841</name>
</gene>
<evidence type="ECO:0000313" key="1">
    <source>
        <dbReference type="EMBL" id="KAF2443872.1"/>
    </source>
</evidence>
<reference evidence="1" key="1">
    <citation type="journal article" date="2020" name="Stud. Mycol.">
        <title>101 Dothideomycetes genomes: a test case for predicting lifestyles and emergence of pathogens.</title>
        <authorList>
            <person name="Haridas S."/>
            <person name="Albert R."/>
            <person name="Binder M."/>
            <person name="Bloem J."/>
            <person name="Labutti K."/>
            <person name="Salamov A."/>
            <person name="Andreopoulos B."/>
            <person name="Baker S."/>
            <person name="Barry K."/>
            <person name="Bills G."/>
            <person name="Bluhm B."/>
            <person name="Cannon C."/>
            <person name="Castanera R."/>
            <person name="Culley D."/>
            <person name="Daum C."/>
            <person name="Ezra D."/>
            <person name="Gonzalez J."/>
            <person name="Henrissat B."/>
            <person name="Kuo A."/>
            <person name="Liang C."/>
            <person name="Lipzen A."/>
            <person name="Lutzoni F."/>
            <person name="Magnuson J."/>
            <person name="Mondo S."/>
            <person name="Nolan M."/>
            <person name="Ohm R."/>
            <person name="Pangilinan J."/>
            <person name="Park H.-J."/>
            <person name="Ramirez L."/>
            <person name="Alfaro M."/>
            <person name="Sun H."/>
            <person name="Tritt A."/>
            <person name="Yoshinaga Y."/>
            <person name="Zwiers L.-H."/>
            <person name="Turgeon B."/>
            <person name="Goodwin S."/>
            <person name="Spatafora J."/>
            <person name="Crous P."/>
            <person name="Grigoriev I."/>
        </authorList>
    </citation>
    <scope>NUCLEOTIDE SEQUENCE</scope>
    <source>
        <strain evidence="1">CBS 690.94</strain>
    </source>
</reference>
<dbReference type="AlphaFoldDB" id="A0A9P4UC87"/>
<accession>A0A9P4UC87</accession>
<keyword evidence="2" id="KW-1185">Reference proteome</keyword>
<dbReference type="EMBL" id="MU001502">
    <property type="protein sequence ID" value="KAF2443872.1"/>
    <property type="molecule type" value="Genomic_DNA"/>
</dbReference>
<dbReference type="Proteomes" id="UP000799764">
    <property type="component" value="Unassembled WGS sequence"/>
</dbReference>
<proteinExistence type="predicted"/>
<organism evidence="1 2">
    <name type="scientific">Karstenula rhodostoma CBS 690.94</name>
    <dbReference type="NCBI Taxonomy" id="1392251"/>
    <lineage>
        <taxon>Eukaryota</taxon>
        <taxon>Fungi</taxon>
        <taxon>Dikarya</taxon>
        <taxon>Ascomycota</taxon>
        <taxon>Pezizomycotina</taxon>
        <taxon>Dothideomycetes</taxon>
        <taxon>Pleosporomycetidae</taxon>
        <taxon>Pleosporales</taxon>
        <taxon>Massarineae</taxon>
        <taxon>Didymosphaeriaceae</taxon>
        <taxon>Karstenula</taxon>
    </lineage>
</organism>